<dbReference type="Gene3D" id="3.40.50.300">
    <property type="entry name" value="P-loop containing nucleotide triphosphate hydrolases"/>
    <property type="match status" value="1"/>
</dbReference>
<evidence type="ECO:0000313" key="1">
    <source>
        <dbReference type="EMBL" id="SPC33774.1"/>
    </source>
</evidence>
<dbReference type="EMBL" id="LT981265">
    <property type="protein sequence ID" value="SPC33774.1"/>
    <property type="molecule type" value="Genomic_DNA"/>
</dbReference>
<dbReference type="InterPro" id="IPR027417">
    <property type="entry name" value="P-loop_NTPase"/>
</dbReference>
<dbReference type="GeneID" id="41594670"/>
<gene>
    <name evidence="1" type="ORF">NCAV_0581</name>
</gene>
<evidence type="ECO:0000313" key="2">
    <source>
        <dbReference type="Proteomes" id="UP000236248"/>
    </source>
</evidence>
<accession>A0A2K5AQ77</accession>
<organism evidence="1 2">
    <name type="scientific">Candidatus Nitrosocaldus cavascurensis</name>
    <dbReference type="NCBI Taxonomy" id="2058097"/>
    <lineage>
        <taxon>Archaea</taxon>
        <taxon>Nitrososphaerota</taxon>
        <taxon>Nitrososphaeria</taxon>
        <taxon>Candidatus Nitrosocaldales</taxon>
        <taxon>Candidatus Nitrosocaldaceae</taxon>
        <taxon>Candidatus Nitrosocaldus</taxon>
    </lineage>
</organism>
<dbReference type="SUPFAM" id="SSF52540">
    <property type="entry name" value="P-loop containing nucleoside triphosphate hydrolases"/>
    <property type="match status" value="1"/>
</dbReference>
<dbReference type="AlphaFoldDB" id="A0A2K5AQ77"/>
<evidence type="ECO:0008006" key="3">
    <source>
        <dbReference type="Google" id="ProtNLM"/>
    </source>
</evidence>
<dbReference type="Proteomes" id="UP000236248">
    <property type="component" value="Chromosome NCAV"/>
</dbReference>
<proteinExistence type="predicted"/>
<reference evidence="2" key="1">
    <citation type="submission" date="2018-01" db="EMBL/GenBank/DDBJ databases">
        <authorList>
            <person name="Kerou L M."/>
        </authorList>
    </citation>
    <scope>NUCLEOTIDE SEQUENCE [LARGE SCALE GENOMIC DNA]</scope>
    <source>
        <strain evidence="2">SCU2</strain>
    </source>
</reference>
<keyword evidence="2" id="KW-1185">Reference proteome</keyword>
<dbReference type="KEGG" id="ncv:NCAV_0581"/>
<sequence length="223" mass="26209">MSINNSRQVKAIIFFGPDGAGKTTQADMLLARLSESGIRCKKFWLRSPHTLAYLLWRLLFKLGKYRIEKNHVGKEFYALSLKNRYTKVIWSIIEFISIIPHILRFYMLINSGYVVIAERYVIDTIANIAYFIDDKNFVTSKMANMIARLVPKDTLLIYLDADYYTIVNRRGNIAEPSTYIEIQRYTYEYYSLLFNPLKISTTKYSKEDVNRIILQYLNNYLVS</sequence>
<name>A0A2K5AQ77_9ARCH</name>
<dbReference type="RefSeq" id="WP_103287426.1">
    <property type="nucleotide sequence ID" value="NZ_LT981265.1"/>
</dbReference>
<protein>
    <recommendedName>
        <fullName evidence="3">Thymidylate kinase</fullName>
    </recommendedName>
</protein>